<protein>
    <submittedName>
        <fullName evidence="1">Uncharacterized protein</fullName>
    </submittedName>
</protein>
<gene>
    <name evidence="1" type="ORF">MILVUS5_LOCUS15721</name>
</gene>
<evidence type="ECO:0000313" key="1">
    <source>
        <dbReference type="EMBL" id="CAJ2647140.1"/>
    </source>
</evidence>
<organism evidence="1 2">
    <name type="scientific">Trifolium pratense</name>
    <name type="common">Red clover</name>
    <dbReference type="NCBI Taxonomy" id="57577"/>
    <lineage>
        <taxon>Eukaryota</taxon>
        <taxon>Viridiplantae</taxon>
        <taxon>Streptophyta</taxon>
        <taxon>Embryophyta</taxon>
        <taxon>Tracheophyta</taxon>
        <taxon>Spermatophyta</taxon>
        <taxon>Magnoliopsida</taxon>
        <taxon>eudicotyledons</taxon>
        <taxon>Gunneridae</taxon>
        <taxon>Pentapetalae</taxon>
        <taxon>rosids</taxon>
        <taxon>fabids</taxon>
        <taxon>Fabales</taxon>
        <taxon>Fabaceae</taxon>
        <taxon>Papilionoideae</taxon>
        <taxon>50 kb inversion clade</taxon>
        <taxon>NPAAA clade</taxon>
        <taxon>Hologalegina</taxon>
        <taxon>IRL clade</taxon>
        <taxon>Trifolieae</taxon>
        <taxon>Trifolium</taxon>
    </lineage>
</organism>
<reference evidence="1" key="1">
    <citation type="submission" date="2023-10" db="EMBL/GenBank/DDBJ databases">
        <authorList>
            <person name="Rodriguez Cubillos JULIANA M."/>
            <person name="De Vega J."/>
        </authorList>
    </citation>
    <scope>NUCLEOTIDE SEQUENCE</scope>
</reference>
<dbReference type="EMBL" id="CASHSV030000109">
    <property type="protein sequence ID" value="CAJ2647140.1"/>
    <property type="molecule type" value="Genomic_DNA"/>
</dbReference>
<evidence type="ECO:0000313" key="2">
    <source>
        <dbReference type="Proteomes" id="UP001177021"/>
    </source>
</evidence>
<keyword evidence="2" id="KW-1185">Reference proteome</keyword>
<accession>A0ACB0JU69</accession>
<dbReference type="Proteomes" id="UP001177021">
    <property type="component" value="Unassembled WGS sequence"/>
</dbReference>
<name>A0ACB0JU69_TRIPR</name>
<proteinExistence type="predicted"/>
<comment type="caution">
    <text evidence="1">The sequence shown here is derived from an EMBL/GenBank/DDBJ whole genome shotgun (WGS) entry which is preliminary data.</text>
</comment>
<sequence length="1484" mass="166993">MDVNPFNDFATNPSNPYYLHPNENPSLILVTPLLDSKNYSSWSRAMKVALISKNKLRFVDGTFPCPSPTHALYEQWIRCNNMVLSWLQRAISESISKSILWIDKASSVWTNLELRFSQGDIFRIADIQDDLTRFQQGTLDISNYYTQLTAMWEEIDNFRPTKNCTCAIPCTCGAASDFQKYKEQDKVIKFLKGLNEQYSHVRSQIMLIEPLPILSKTFSLVLVQERQLNLPTPYDPSTEKQSLAMQVQSSSFNGGGRGKSQFPNKGRGRAGFNGGRGRGGLGDGDDTRVCTHCGKNNHIVQNCFVKYGYPPGFQHKNNKASVNHAANFASEQTSTQETAPSTPSLNTIQEQYQQIIHLLQNNLTSTTTKSPQQHATANSVLSQSASIHSISSPQMGKQVVLWIMDTGATDHITHSLQNFTSYKNISPFTMALPNGHKTIATISGTVKISSSITLSNVYYIPSFNVNLISATKLLASLDCHITFHPNKCLILQNSTKKMIGTAERHGDLYALQAHAPVSLLSPMFSCNSISNNMDSASLWHCRLGHISDSIHKCIASNFPFITYKNNNKNTPCDVCHFAKQRTLPYPNSITHSSNIFDLLHADIWGPYATPSVSGHRYFLTLVDDYSRFTWIILMKLKSETRNHIINFISYIENQFNTKLKCLRSDNGCEFLMTDFFLSKGIIHQRSCVESPQQNGIVERKHQHILNVARSLSFQASLPSNFWHFSIQHAVHLINRIPTPLLKNNTPYNLLYQKPPTFLHLKSFGCLAYASTIQNHRTKFDTRARKSIFLGYRDGTKGYFLYDITSHEFFISRNVIFYETIFPFSKKNTSVTSICTPNLDMDSQDLEPITLSPNETNIPNDTNLPTDITPNNAQTPNDTNMPNDTTPTPISPAVPAPIRQSTRIKNKPSYLQDYHCSLLTSSSPSFHQKQSSVFPLSSVLTYEQCSPSYKQFCLSISSIVEPKTFNQASKHNCWITAMKEEIDALNANNTWSIVDLPKGKVPIGCKWVYRVKYHANGSIERYKARLVAKGYTQLEGVDYFDTFSPVAKLTTVKTLLALASIKGWYLEQLDVNNAFLHGDLHEEIFMSLPPGINIHNSDTGTTKVCKLQKSIYGLKQASRQWYSKLSESLISFGYLQSSSDFSLFTKFNDSSFTALLVYVDDIVLAGNDISEIKNVKSFLNDRFKIKDLGPLRYFLGLEVARNKEGILLNQRKYTLELLEDSGNLAGKSTLTPYDISLKLQNSDSPLYNDETQYRRLIGRLIYLTTTRPDISFAVQQLSQFVSKPRQVHYQAAVRVLQYLKTAPAKGLFYSSTSNLKLSGFADSDWATCPTTRKSVTGYCVFLGSSLISWKSKKQSTVSKSSTEAEYRALASLTCELQWLMYLFKDLHISFSSPASVFCDNKSAIYLAHNPTLHERTKHIEIDCHIIREKIQSGLLRLFPIPSAAQTADVLTKPLHSPQFLHLISKLGLHDIHSPACGGVLPTDIT</sequence>